<evidence type="ECO:0000313" key="1">
    <source>
        <dbReference type="EMBL" id="CUF52843.1"/>
    </source>
</evidence>
<proteinExistence type="predicted"/>
<accession>A0A0S4IMU0</accession>
<dbReference type="Proteomes" id="UP000051952">
    <property type="component" value="Unassembled WGS sequence"/>
</dbReference>
<dbReference type="OrthoDB" id="273102at2759"/>
<dbReference type="EMBL" id="CYKH01000346">
    <property type="protein sequence ID" value="CUF52843.1"/>
    <property type="molecule type" value="Genomic_DNA"/>
</dbReference>
<keyword evidence="2" id="KW-1185">Reference proteome</keyword>
<dbReference type="AlphaFoldDB" id="A0A0S4IMU0"/>
<gene>
    <name evidence="1" type="ORF">BSAL_63335</name>
</gene>
<organism evidence="1 2">
    <name type="scientific">Bodo saltans</name>
    <name type="common">Flagellated protozoan</name>
    <dbReference type="NCBI Taxonomy" id="75058"/>
    <lineage>
        <taxon>Eukaryota</taxon>
        <taxon>Discoba</taxon>
        <taxon>Euglenozoa</taxon>
        <taxon>Kinetoplastea</taxon>
        <taxon>Metakinetoplastina</taxon>
        <taxon>Eubodonida</taxon>
        <taxon>Bodonidae</taxon>
        <taxon>Bodo</taxon>
    </lineage>
</organism>
<dbReference type="VEuPathDB" id="TriTrypDB:BSAL_63335"/>
<evidence type="ECO:0000313" key="2">
    <source>
        <dbReference type="Proteomes" id="UP000051952"/>
    </source>
</evidence>
<evidence type="ECO:0008006" key="3">
    <source>
        <dbReference type="Google" id="ProtNLM"/>
    </source>
</evidence>
<sequence length="125" mass="13763">MFKGHFLVADMDGTLTSTPSKAHGHYLPLSMSPCLTPLTTFLQRGGDVCVVSTAGRRMWPQIFDILRPALFSSPANGRLFICGFSGAALFVSNFQKQTMEEDVNYRHTALNGNTTMLPPEHLDKS</sequence>
<reference evidence="2" key="1">
    <citation type="submission" date="2015-09" db="EMBL/GenBank/DDBJ databases">
        <authorList>
            <consortium name="Pathogen Informatics"/>
        </authorList>
    </citation>
    <scope>NUCLEOTIDE SEQUENCE [LARGE SCALE GENOMIC DNA]</scope>
    <source>
        <strain evidence="2">Lake Konstanz</strain>
    </source>
</reference>
<name>A0A0S4IMU0_BODSA</name>
<protein>
    <recommendedName>
        <fullName evidence="3">Sucrose phosphatase-like domain-containing protein</fullName>
    </recommendedName>
</protein>